<sequence>MDSGTPVTMEQLNWADGVIIGIIGISAVLSLWRGFVKEVLSLLTWIAAFFVARLFASNLETLLVDSISTPSLRYGVSFLILFVVTLLIGSILNRLVGQLIKVTGLTSTDRLLGMFFGLARGIVITIVMIALLRLTPLKEDPWWSESVMIAQLELIENWSREIFDNDIAPLISS</sequence>
<dbReference type="AlphaFoldDB" id="A0A1Y0IAN2"/>
<feature type="transmembrane region" description="Helical" evidence="5">
    <location>
        <begin position="39"/>
        <end position="56"/>
    </location>
</feature>
<gene>
    <name evidence="6" type="ORF">OLMES_3269</name>
</gene>
<evidence type="ECO:0000256" key="3">
    <source>
        <dbReference type="ARBA" id="ARBA00022989"/>
    </source>
</evidence>
<dbReference type="PANTHER" id="PTHR36926:SF1">
    <property type="entry name" value="COLICIN V PRODUCTION PROTEIN"/>
    <property type="match status" value="1"/>
</dbReference>
<dbReference type="GO" id="GO:0009403">
    <property type="term" value="P:toxin biosynthetic process"/>
    <property type="evidence" value="ECO:0007669"/>
    <property type="project" value="InterPro"/>
</dbReference>
<dbReference type="KEGG" id="ome:OLMES_3269"/>
<proteinExistence type="predicted"/>
<feature type="transmembrane region" description="Helical" evidence="5">
    <location>
        <begin position="76"/>
        <end position="100"/>
    </location>
</feature>
<evidence type="ECO:0000256" key="2">
    <source>
        <dbReference type="ARBA" id="ARBA00022692"/>
    </source>
</evidence>
<name>A0A1Y0IAN2_9GAMM</name>
<feature type="transmembrane region" description="Helical" evidence="5">
    <location>
        <begin position="112"/>
        <end position="134"/>
    </location>
</feature>
<keyword evidence="7" id="KW-1185">Reference proteome</keyword>
<accession>A0A1Y0IAN2</accession>
<keyword evidence="3 5" id="KW-1133">Transmembrane helix</keyword>
<evidence type="ECO:0000256" key="1">
    <source>
        <dbReference type="ARBA" id="ARBA00004141"/>
    </source>
</evidence>
<organism evidence="6 7">
    <name type="scientific">Oleiphilus messinensis</name>
    <dbReference type="NCBI Taxonomy" id="141451"/>
    <lineage>
        <taxon>Bacteria</taxon>
        <taxon>Pseudomonadati</taxon>
        <taxon>Pseudomonadota</taxon>
        <taxon>Gammaproteobacteria</taxon>
        <taxon>Oceanospirillales</taxon>
        <taxon>Oleiphilaceae</taxon>
        <taxon>Oleiphilus</taxon>
    </lineage>
</organism>
<dbReference type="Pfam" id="PF02674">
    <property type="entry name" value="Colicin_V"/>
    <property type="match status" value="1"/>
</dbReference>
<evidence type="ECO:0000313" key="7">
    <source>
        <dbReference type="Proteomes" id="UP000196027"/>
    </source>
</evidence>
<feature type="transmembrane region" description="Helical" evidence="5">
    <location>
        <begin position="12"/>
        <end position="32"/>
    </location>
</feature>
<evidence type="ECO:0000256" key="4">
    <source>
        <dbReference type="ARBA" id="ARBA00023136"/>
    </source>
</evidence>
<reference evidence="6 7" key="1">
    <citation type="submission" date="2017-05" db="EMBL/GenBank/DDBJ databases">
        <title>Genomic insights into alkan degradation activity of Oleiphilus messinensis.</title>
        <authorList>
            <person name="Kozyavkin S.A."/>
            <person name="Slesarev A.I."/>
            <person name="Golyshin P.N."/>
            <person name="Korzhenkov A."/>
            <person name="Golyshina O.N."/>
            <person name="Toshchakov S.V."/>
        </authorList>
    </citation>
    <scope>NUCLEOTIDE SEQUENCE [LARGE SCALE GENOMIC DNA]</scope>
    <source>
        <strain evidence="6 7">ME102</strain>
    </source>
</reference>
<comment type="subcellular location">
    <subcellularLocation>
        <location evidence="1">Membrane</location>
        <topology evidence="1">Multi-pass membrane protein</topology>
    </subcellularLocation>
</comment>
<dbReference type="PANTHER" id="PTHR36926">
    <property type="entry name" value="COLICIN V PRODUCTION PROTEIN"/>
    <property type="match status" value="1"/>
</dbReference>
<dbReference type="GO" id="GO:0016020">
    <property type="term" value="C:membrane"/>
    <property type="evidence" value="ECO:0007669"/>
    <property type="project" value="UniProtKB-SubCell"/>
</dbReference>
<keyword evidence="2 5" id="KW-0812">Transmembrane</keyword>
<evidence type="ECO:0000256" key="5">
    <source>
        <dbReference type="SAM" id="Phobius"/>
    </source>
</evidence>
<dbReference type="EMBL" id="CP021425">
    <property type="protein sequence ID" value="ARU57310.1"/>
    <property type="molecule type" value="Genomic_DNA"/>
</dbReference>
<evidence type="ECO:0000313" key="6">
    <source>
        <dbReference type="EMBL" id="ARU57310.1"/>
    </source>
</evidence>
<protein>
    <submittedName>
        <fullName evidence="6">Membrane protein required for colicin V production</fullName>
    </submittedName>
</protein>
<dbReference type="InterPro" id="IPR003825">
    <property type="entry name" value="Colicin-V_CvpA"/>
</dbReference>
<keyword evidence="4 5" id="KW-0472">Membrane</keyword>
<dbReference type="Proteomes" id="UP000196027">
    <property type="component" value="Chromosome"/>
</dbReference>
<dbReference type="InterPro" id="IPR052719">
    <property type="entry name" value="CvpA-like"/>
</dbReference>